<dbReference type="SUPFAM" id="SSF52540">
    <property type="entry name" value="P-loop containing nucleoside triphosphate hydrolases"/>
    <property type="match status" value="1"/>
</dbReference>
<dbReference type="Gene3D" id="3.40.50.300">
    <property type="entry name" value="P-loop containing nucleotide triphosphate hydrolases"/>
    <property type="match status" value="1"/>
</dbReference>
<dbReference type="EMBL" id="JAESVG020000003">
    <property type="protein sequence ID" value="KAG8629024.1"/>
    <property type="molecule type" value="Genomic_DNA"/>
</dbReference>
<dbReference type="InterPro" id="IPR019734">
    <property type="entry name" value="TPR_rpt"/>
</dbReference>
<dbReference type="OrthoDB" id="6161812at2759"/>
<dbReference type="Proteomes" id="UP000809789">
    <property type="component" value="Unassembled WGS sequence"/>
</dbReference>
<dbReference type="AlphaFoldDB" id="A0A8K0PKN0"/>
<organism evidence="3 4">
    <name type="scientific">Elsinoe batatas</name>
    <dbReference type="NCBI Taxonomy" id="2601811"/>
    <lineage>
        <taxon>Eukaryota</taxon>
        <taxon>Fungi</taxon>
        <taxon>Dikarya</taxon>
        <taxon>Ascomycota</taxon>
        <taxon>Pezizomycotina</taxon>
        <taxon>Dothideomycetes</taxon>
        <taxon>Dothideomycetidae</taxon>
        <taxon>Myriangiales</taxon>
        <taxon>Elsinoaceae</taxon>
        <taxon>Elsinoe</taxon>
    </lineage>
</organism>
<keyword evidence="4" id="KW-1185">Reference proteome</keyword>
<dbReference type="SMART" id="SM00028">
    <property type="entry name" value="TPR"/>
    <property type="match status" value="3"/>
</dbReference>
<accession>A0A8K0PKN0</accession>
<reference evidence="3" key="1">
    <citation type="submission" date="2021-07" db="EMBL/GenBank/DDBJ databases">
        <title>Elsinoe batatas strain:CRI-CJ2 Genome sequencing and assembly.</title>
        <authorList>
            <person name="Huang L."/>
        </authorList>
    </citation>
    <scope>NUCLEOTIDE SEQUENCE</scope>
    <source>
        <strain evidence="3">CRI-CJ2</strain>
    </source>
</reference>
<feature type="domain" description="DUF7779" evidence="2">
    <location>
        <begin position="694"/>
        <end position="785"/>
    </location>
</feature>
<sequence length="1165" mass="130658">MLDTKGLLAPGLASMASRAAIDARTSQYPGRLIRLPASEQNPDRFSLNIIFIPEARISASDQDNSPKWPSKLVQGVAPGAQLLWFDYYIDPHSEAPIWHLLGEQGENLRFAIENSTQTYHLDRRRLVYICHGLGGLVLKKALVGLHESLSNSALRPVLEAESGIVFLGTPHIEYEEKDSWEQLAIPLQSIPNISKQIVSRAVAEAAIAAGLSSRFTQAGIEVPILSIYERSKNGFARRLSMRKKRPITAELAQTLLTNETLVGVDMEHTEVTSLGRDTEAYGKLRDLLEKAIAMPLVSTVTISNSLPRRPLERTISNWSSEASDLPRTKPKPSLNPGDGPTSAELGVPNLITSISMVKTRRTVRMFDSGPLLNPVPMASALSSLDEEEGIFEMEPLETIVSRPEPKLPCRMSPPDMADHFFKGRTDILAAIDEALLPSRLARSTRAGTRCFALCGMGGMGKTQIAGRYAKTRKKKFDAVFWVEADGKIHLAASFGNIAVHLGLTSIANLDHTVSRNVVLEWLNNPIKPASQDSIDESVPVPELASWLLVFNNVDQPEFIHDYLPADTANGSIIITTRVPLQLVQDDFAKTGIDPSNVIGLDINGFTVTEAVDLLQEATGFDPKPENMDAARAIAVRLSGFPLALRQVIPLINSSSVRMVSRAFGERLPEVIRNVDPTDEIEDNPTYPHTILTVWALESLSPDAHWLLTALCYMSPDRILDEVLAPGYCEAVFQVAPRFPQNKRQHIDARDELVRSSIIRYDATTNIITVHRLVQDVVRSRLTPAEAVTAFEVVSHLMHHSWPWSQAPYDHDYVFKYWEDYSNLLPHIRRLASVFKRNPQWKLSDRAMLDFLRLLQAAAWQLMEGCNYEAATGLLELCLTTCRLHSPNTRQILSEALFCQTKMGFRTQMDPQKILEYAQEHVHHRERLEQQESTPLARIGLGNSHGEVGMAYFMMGEYEKAIDNCNSCILLLTMDDTDDLTFPNFANMFSALAHHALGRDDEALKRLDRVIQHRIHKFGEETKSYKLACVLQAKAIILERQSKLEDAYHLYRRAFDLYKNGVGPNYWGAAQCCVKLGDRFLRKKQLVTARTYYIQALKALQVYKYYARELCRVKFKLGSVYEAQGDARGKQYLDEAEEEYWALEGKGEKRVLGEADYDALVGFLCR</sequence>
<dbReference type="SUPFAM" id="SSF48452">
    <property type="entry name" value="TPR-like"/>
    <property type="match status" value="1"/>
</dbReference>
<evidence type="ECO:0000313" key="4">
    <source>
        <dbReference type="Proteomes" id="UP000809789"/>
    </source>
</evidence>
<dbReference type="PANTHER" id="PTHR35205:SF1">
    <property type="entry name" value="ZU5 DOMAIN-CONTAINING PROTEIN"/>
    <property type="match status" value="1"/>
</dbReference>
<name>A0A8K0PKN0_9PEZI</name>
<dbReference type="InterPro" id="IPR056681">
    <property type="entry name" value="DUF7779"/>
</dbReference>
<evidence type="ECO:0000259" key="2">
    <source>
        <dbReference type="Pfam" id="PF25000"/>
    </source>
</evidence>
<gene>
    <name evidence="3" type="ORF">KVT40_002889</name>
</gene>
<feature type="region of interest" description="Disordered" evidence="1">
    <location>
        <begin position="315"/>
        <end position="346"/>
    </location>
</feature>
<evidence type="ECO:0000256" key="1">
    <source>
        <dbReference type="SAM" id="MobiDB-lite"/>
    </source>
</evidence>
<comment type="caution">
    <text evidence="3">The sequence shown here is derived from an EMBL/GenBank/DDBJ whole genome shotgun (WGS) entry which is preliminary data.</text>
</comment>
<protein>
    <recommendedName>
        <fullName evidence="2">DUF7779 domain-containing protein</fullName>
    </recommendedName>
</protein>
<proteinExistence type="predicted"/>
<dbReference type="InterPro" id="IPR027417">
    <property type="entry name" value="P-loop_NTPase"/>
</dbReference>
<dbReference type="PANTHER" id="PTHR35205">
    <property type="entry name" value="NB-ARC AND TPR DOMAIN PROTEIN"/>
    <property type="match status" value="1"/>
</dbReference>
<dbReference type="Gene3D" id="1.25.40.10">
    <property type="entry name" value="Tetratricopeptide repeat domain"/>
    <property type="match status" value="1"/>
</dbReference>
<dbReference type="InterPro" id="IPR011990">
    <property type="entry name" value="TPR-like_helical_dom_sf"/>
</dbReference>
<dbReference type="Pfam" id="PF25000">
    <property type="entry name" value="DUF7779"/>
    <property type="match status" value="1"/>
</dbReference>
<evidence type="ECO:0000313" key="3">
    <source>
        <dbReference type="EMBL" id="KAG8629024.1"/>
    </source>
</evidence>